<proteinExistence type="predicted"/>
<dbReference type="Proteomes" id="UP000464330">
    <property type="component" value="Chromosome"/>
</dbReference>
<dbReference type="EMBL" id="CP019655">
    <property type="protein sequence ID" value="AVF26025.1"/>
    <property type="molecule type" value="Genomic_DNA"/>
</dbReference>
<evidence type="ECO:0000313" key="1">
    <source>
        <dbReference type="EMBL" id="AVF26025.1"/>
    </source>
</evidence>
<protein>
    <submittedName>
        <fullName evidence="1">Uncharacterized protein</fullName>
    </submittedName>
</protein>
<dbReference type="STRING" id="147375.BXP28_11455"/>
<dbReference type="EMBL" id="CP019717">
    <property type="protein sequence ID" value="QHZ51246.1"/>
    <property type="molecule type" value="Genomic_DNA"/>
</dbReference>
<dbReference type="Proteomes" id="UP000239833">
    <property type="component" value="Chromosome"/>
</dbReference>
<evidence type="ECO:0000313" key="3">
    <source>
        <dbReference type="Proteomes" id="UP000239833"/>
    </source>
</evidence>
<dbReference type="RefSeq" id="WP_040931499.1">
    <property type="nucleotide sequence ID" value="NZ_JARDRG010000074.1"/>
</dbReference>
<organism evidence="1 3">
    <name type="scientific">Paenibacillus larvae subsp. larvae</name>
    <dbReference type="NCBI Taxonomy" id="147375"/>
    <lineage>
        <taxon>Bacteria</taxon>
        <taxon>Bacillati</taxon>
        <taxon>Bacillota</taxon>
        <taxon>Bacilli</taxon>
        <taxon>Bacillales</taxon>
        <taxon>Paenibacillaceae</taxon>
        <taxon>Paenibacillus</taxon>
    </lineage>
</organism>
<accession>A0A6C0QSN9</accession>
<evidence type="ECO:0000313" key="4">
    <source>
        <dbReference type="Proteomes" id="UP000464330"/>
    </source>
</evidence>
<gene>
    <name evidence="1" type="ORF">ERICIII_01849</name>
    <name evidence="2" type="ORF">ERICV_02098</name>
</gene>
<reference evidence="1 4" key="2">
    <citation type="journal article" date="2020" name="Int. J. Med. Microbiol.">
        <title>Discovery of Paenibacillus larvae ERIC V: Phenotypic and genomic comparison to genotypes ERIC I-IV reveal different inventories of virulence factors which correlate with epidemiological prevalences of American Foulbrood.</title>
        <authorList>
            <person name="Beims H."/>
            <person name="Bunk B."/>
            <person name="Erler S."/>
            <person name="Mohr K.I."/>
            <person name="Sproer C."/>
            <person name="Pradella S."/>
            <person name="Gunther G."/>
            <person name="Rohde M."/>
            <person name="von der Ohe W."/>
            <person name="Steinert M."/>
        </authorList>
    </citation>
    <scope>NUCLEOTIDE SEQUENCE</scope>
    <source>
        <strain evidence="1">Eric_III</strain>
        <strain evidence="2">Eric_V</strain>
    </source>
</reference>
<sequence>MDLLCKSERAQSADLSEIKLMDQLAEVEHVLQPGETVAKQIAPDIFAHIPLVLYRDDKGTLGATPKSAQALTQLQQQLLRIDLAKVLLDDKNVQLANFVIAWNVLQHFYPYTQKVLVKMAKDSRTSYMSKPSETPV</sequence>
<accession>A0A8B6WV00</accession>
<accession>A0A2L1UD03</accession>
<reference evidence="3" key="1">
    <citation type="submission" date="2017-02" db="EMBL/GenBank/DDBJ databases">
        <title>Delineation of Paenibacillus larvae strains originating from foulbrood outbreaks.</title>
        <authorList>
            <person name="Beims H."/>
            <person name="Bunk B."/>
            <person name="Sproeer C."/>
            <person name="Mohr K.I."/>
            <person name="Pradella S."/>
            <person name="Guenther G."/>
            <person name="Rohde M."/>
            <person name="von der Ohe W."/>
            <person name="Steinert M."/>
        </authorList>
    </citation>
    <scope>NUCLEOTIDE SEQUENCE [LARGE SCALE GENOMIC DNA]</scope>
    <source>
        <strain evidence="3">Eric_III</strain>
    </source>
</reference>
<dbReference type="AlphaFoldDB" id="A0A2L1UD03"/>
<name>A0A2L1UD03_9BACL</name>
<evidence type="ECO:0000313" key="2">
    <source>
        <dbReference type="EMBL" id="QHZ51246.1"/>
    </source>
</evidence>